<dbReference type="InterPro" id="IPR056924">
    <property type="entry name" value="SH3_Tf2-1"/>
</dbReference>
<comment type="caution">
    <text evidence="2">The sequence shown here is derived from an EMBL/GenBank/DDBJ whole genome shotgun (WGS) entry which is preliminary data.</text>
</comment>
<evidence type="ECO:0000259" key="1">
    <source>
        <dbReference type="Pfam" id="PF24626"/>
    </source>
</evidence>
<reference evidence="2 3" key="1">
    <citation type="submission" date="2020-08" db="EMBL/GenBank/DDBJ databases">
        <title>Plant Genome Project.</title>
        <authorList>
            <person name="Zhang R.-G."/>
        </authorList>
    </citation>
    <scope>NUCLEOTIDE SEQUENCE [LARGE SCALE GENOMIC DNA]</scope>
    <source>
        <tissue evidence="2">Rhizome</tissue>
    </source>
</reference>
<feature type="domain" description="Tf2-1-like SH3-like" evidence="1">
    <location>
        <begin position="27"/>
        <end position="60"/>
    </location>
</feature>
<dbReference type="Proteomes" id="UP000734854">
    <property type="component" value="Unassembled WGS sequence"/>
</dbReference>
<gene>
    <name evidence="2" type="ORF">ZIOFF_068137</name>
</gene>
<dbReference type="AlphaFoldDB" id="A0A8J5EUX5"/>
<dbReference type="PANTHER" id="PTHR46148:SF60">
    <property type="entry name" value="CHROMO DOMAIN-CONTAINING PROTEIN"/>
    <property type="match status" value="1"/>
</dbReference>
<organism evidence="2 3">
    <name type="scientific">Zingiber officinale</name>
    <name type="common">Ginger</name>
    <name type="synonym">Amomum zingiber</name>
    <dbReference type="NCBI Taxonomy" id="94328"/>
    <lineage>
        <taxon>Eukaryota</taxon>
        <taxon>Viridiplantae</taxon>
        <taxon>Streptophyta</taxon>
        <taxon>Embryophyta</taxon>
        <taxon>Tracheophyta</taxon>
        <taxon>Spermatophyta</taxon>
        <taxon>Magnoliopsida</taxon>
        <taxon>Liliopsida</taxon>
        <taxon>Zingiberales</taxon>
        <taxon>Zingiberaceae</taxon>
        <taxon>Zingiber</taxon>
    </lineage>
</organism>
<accession>A0A8J5EUX5</accession>
<keyword evidence="3" id="KW-1185">Reference proteome</keyword>
<dbReference type="EMBL" id="JACMSC010000019">
    <property type="protein sequence ID" value="KAG6474213.1"/>
    <property type="molecule type" value="Genomic_DNA"/>
</dbReference>
<proteinExistence type="predicted"/>
<evidence type="ECO:0000313" key="2">
    <source>
        <dbReference type="EMBL" id="KAG6474213.1"/>
    </source>
</evidence>
<dbReference type="Pfam" id="PF24626">
    <property type="entry name" value="SH3_Tf2-1"/>
    <property type="match status" value="1"/>
</dbReference>
<dbReference type="PANTHER" id="PTHR46148">
    <property type="entry name" value="CHROMO DOMAIN-CONTAINING PROTEIN"/>
    <property type="match status" value="1"/>
</dbReference>
<evidence type="ECO:0000313" key="3">
    <source>
        <dbReference type="Proteomes" id="UP000734854"/>
    </source>
</evidence>
<protein>
    <recommendedName>
        <fullName evidence="1">Tf2-1-like SH3-like domain-containing protein</fullName>
    </recommendedName>
</protein>
<name>A0A8J5EUX5_ZINOF</name>
<sequence>MSEAQDHQKSYANQRRIPLEFSTGDHILERIGAVAYRLALPPSLKGVHDVSHVSMLRRYVVDPTHVLSDIPVPLQPDNTYEEVPVRILDQKERRLRNKTIRLVKVDGSIIQTRRPLGSSRIRSELDTPSFSLEPSPDAYLCRFPSSPLPPNSCRALTTSNRHRTRPSPPREYKTQVIPFLASLSPLPISIVFLLCSSPCRRKDLRHCRPCPSRIPSTSTDVFSSSALEHRLTSTSAAFPLLCPSSVVSLRHTGR</sequence>